<dbReference type="GO" id="GO:0016020">
    <property type="term" value="C:membrane"/>
    <property type="evidence" value="ECO:0007669"/>
    <property type="project" value="TreeGrafter"/>
</dbReference>
<dbReference type="GO" id="GO:0046872">
    <property type="term" value="F:metal ion binding"/>
    <property type="evidence" value="ECO:0007669"/>
    <property type="project" value="UniProtKB-KW"/>
</dbReference>
<reference evidence="8 9" key="1">
    <citation type="submission" date="2019-01" db="EMBL/GenBank/DDBJ databases">
        <authorList>
            <person name="Brito A."/>
        </authorList>
    </citation>
    <scope>NUCLEOTIDE SEQUENCE [LARGE SCALE GENOMIC DNA]</scope>
    <source>
        <strain evidence="8">1</strain>
    </source>
</reference>
<dbReference type="Gene3D" id="3.30.2010.10">
    <property type="entry name" value="Metalloproteases ('zincins'), catalytic domain"/>
    <property type="match status" value="1"/>
</dbReference>
<dbReference type="CDD" id="cd07333">
    <property type="entry name" value="M48C_bepA_like"/>
    <property type="match status" value="1"/>
</dbReference>
<dbReference type="InterPro" id="IPR051156">
    <property type="entry name" value="Mito/Outer_Membr_Metalloprot"/>
</dbReference>
<dbReference type="EMBL" id="CAACVJ010000007">
    <property type="protein sequence ID" value="VEP11440.1"/>
    <property type="molecule type" value="Genomic_DNA"/>
</dbReference>
<protein>
    <submittedName>
        <fullName evidence="8">Peptidase family M48</fullName>
    </submittedName>
</protein>
<dbReference type="Pfam" id="PF01435">
    <property type="entry name" value="Peptidase_M48"/>
    <property type="match status" value="1"/>
</dbReference>
<keyword evidence="9" id="KW-1185">Reference proteome</keyword>
<dbReference type="GO" id="GO:0004222">
    <property type="term" value="F:metalloendopeptidase activity"/>
    <property type="evidence" value="ECO:0007669"/>
    <property type="project" value="InterPro"/>
</dbReference>
<dbReference type="RefSeq" id="WP_144868889.1">
    <property type="nucleotide sequence ID" value="NZ_LR213860.1"/>
</dbReference>
<dbReference type="AlphaFoldDB" id="A0A563VJ18"/>
<accession>A0A563VJ18</accession>
<feature type="domain" description="Peptidase M48" evidence="7">
    <location>
        <begin position="90"/>
        <end position="259"/>
    </location>
</feature>
<sequence length="284" mass="31464">MLRRFSLFNLFHPRRRWLYGLFSLVLGFAIAISSVTIVRAASWIELLIQGAQIIQLSSISDKQEVELGSQINQELIDSGQAKIYRNQAITNYVNRIGQELAKKSERPDITYTFQVVDNKAVNAFATMGGYVYIHTGLMQKAENEAELASVIGHEIGHIVGRHSVEQMKQRAISQGILSAAGLDRTQAVQLGVELAVNRRNSRQDELEADRFGLDNLTKADYAPSAMVSFMKKLLEGGNSVPTFLSTHPATSERIKLLEANISEQSANAGKGLDRQAYQNQISAL</sequence>
<evidence type="ECO:0000256" key="4">
    <source>
        <dbReference type="ARBA" id="ARBA00022833"/>
    </source>
</evidence>
<evidence type="ECO:0000259" key="7">
    <source>
        <dbReference type="Pfam" id="PF01435"/>
    </source>
</evidence>
<gene>
    <name evidence="8" type="ORF">H1P_1040014</name>
</gene>
<keyword evidence="4 6" id="KW-0862">Zinc</keyword>
<keyword evidence="1 6" id="KW-0645">Protease</keyword>
<evidence type="ECO:0000256" key="6">
    <source>
        <dbReference type="RuleBase" id="RU003983"/>
    </source>
</evidence>
<name>A0A563VJ18_9CYAN</name>
<dbReference type="PANTHER" id="PTHR22726:SF1">
    <property type="entry name" value="METALLOENDOPEPTIDASE OMA1, MITOCHONDRIAL"/>
    <property type="match status" value="1"/>
</dbReference>
<keyword evidence="3 6" id="KW-0378">Hydrolase</keyword>
<evidence type="ECO:0000313" key="8">
    <source>
        <dbReference type="EMBL" id="VEP11440.1"/>
    </source>
</evidence>
<dbReference type="InterPro" id="IPR001915">
    <property type="entry name" value="Peptidase_M48"/>
</dbReference>
<dbReference type="OrthoDB" id="9810445at2"/>
<dbReference type="PANTHER" id="PTHR22726">
    <property type="entry name" value="METALLOENDOPEPTIDASE OMA1"/>
    <property type="match status" value="1"/>
</dbReference>
<keyword evidence="5 6" id="KW-0482">Metalloprotease</keyword>
<dbReference type="Proteomes" id="UP000320055">
    <property type="component" value="Unassembled WGS sequence"/>
</dbReference>
<comment type="cofactor">
    <cofactor evidence="6">
        <name>Zn(2+)</name>
        <dbReference type="ChEBI" id="CHEBI:29105"/>
    </cofactor>
    <text evidence="6">Binds 1 zinc ion per subunit.</text>
</comment>
<evidence type="ECO:0000256" key="5">
    <source>
        <dbReference type="ARBA" id="ARBA00023049"/>
    </source>
</evidence>
<comment type="similarity">
    <text evidence="6">Belongs to the peptidase M48 family.</text>
</comment>
<organism evidence="8 9">
    <name type="scientific">Hyella patelloides LEGE 07179</name>
    <dbReference type="NCBI Taxonomy" id="945734"/>
    <lineage>
        <taxon>Bacteria</taxon>
        <taxon>Bacillati</taxon>
        <taxon>Cyanobacteriota</taxon>
        <taxon>Cyanophyceae</taxon>
        <taxon>Pleurocapsales</taxon>
        <taxon>Hyellaceae</taxon>
        <taxon>Hyella</taxon>
    </lineage>
</organism>
<dbReference type="GO" id="GO:0051603">
    <property type="term" value="P:proteolysis involved in protein catabolic process"/>
    <property type="evidence" value="ECO:0007669"/>
    <property type="project" value="TreeGrafter"/>
</dbReference>
<evidence type="ECO:0000313" key="9">
    <source>
        <dbReference type="Proteomes" id="UP000320055"/>
    </source>
</evidence>
<keyword evidence="2" id="KW-0479">Metal-binding</keyword>
<proteinExistence type="inferred from homology"/>
<evidence type="ECO:0000256" key="3">
    <source>
        <dbReference type="ARBA" id="ARBA00022801"/>
    </source>
</evidence>
<evidence type="ECO:0000256" key="2">
    <source>
        <dbReference type="ARBA" id="ARBA00022723"/>
    </source>
</evidence>
<evidence type="ECO:0000256" key="1">
    <source>
        <dbReference type="ARBA" id="ARBA00022670"/>
    </source>
</evidence>